<evidence type="ECO:0000313" key="2">
    <source>
        <dbReference type="EMBL" id="MCI00067.1"/>
    </source>
</evidence>
<protein>
    <submittedName>
        <fullName evidence="2">Uncharacterized protein</fullName>
    </submittedName>
</protein>
<organism evidence="2 3">
    <name type="scientific">Trifolium medium</name>
    <dbReference type="NCBI Taxonomy" id="97028"/>
    <lineage>
        <taxon>Eukaryota</taxon>
        <taxon>Viridiplantae</taxon>
        <taxon>Streptophyta</taxon>
        <taxon>Embryophyta</taxon>
        <taxon>Tracheophyta</taxon>
        <taxon>Spermatophyta</taxon>
        <taxon>Magnoliopsida</taxon>
        <taxon>eudicotyledons</taxon>
        <taxon>Gunneridae</taxon>
        <taxon>Pentapetalae</taxon>
        <taxon>rosids</taxon>
        <taxon>fabids</taxon>
        <taxon>Fabales</taxon>
        <taxon>Fabaceae</taxon>
        <taxon>Papilionoideae</taxon>
        <taxon>50 kb inversion clade</taxon>
        <taxon>NPAAA clade</taxon>
        <taxon>Hologalegina</taxon>
        <taxon>IRL clade</taxon>
        <taxon>Trifolieae</taxon>
        <taxon>Trifolium</taxon>
    </lineage>
</organism>
<evidence type="ECO:0000313" key="3">
    <source>
        <dbReference type="Proteomes" id="UP000265520"/>
    </source>
</evidence>
<keyword evidence="3" id="KW-1185">Reference proteome</keyword>
<evidence type="ECO:0000256" key="1">
    <source>
        <dbReference type="SAM" id="MobiDB-lite"/>
    </source>
</evidence>
<feature type="compositionally biased region" description="Polar residues" evidence="1">
    <location>
        <begin position="34"/>
        <end position="50"/>
    </location>
</feature>
<accession>A0A392NJI2</accession>
<name>A0A392NJI2_9FABA</name>
<feature type="region of interest" description="Disordered" evidence="1">
    <location>
        <begin position="24"/>
        <end position="52"/>
    </location>
</feature>
<dbReference type="AlphaFoldDB" id="A0A392NJI2"/>
<reference evidence="2 3" key="1">
    <citation type="journal article" date="2018" name="Front. Plant Sci.">
        <title>Red Clover (Trifolium pratense) and Zigzag Clover (T. medium) - A Picture of Genomic Similarities and Differences.</title>
        <authorList>
            <person name="Dluhosova J."/>
            <person name="Istvanek J."/>
            <person name="Nedelnik J."/>
            <person name="Repkova J."/>
        </authorList>
    </citation>
    <scope>NUCLEOTIDE SEQUENCE [LARGE SCALE GENOMIC DNA]</scope>
    <source>
        <strain evidence="3">cv. 10/8</strain>
        <tissue evidence="2">Leaf</tissue>
    </source>
</reference>
<sequence>MVYFLDHWIDQAHRSYYGPSLVLSPTGQPPPAQPSSFISTFSGTPSSTASRGKIRVEGEGLEKIWGSRGSMVSL</sequence>
<dbReference type="EMBL" id="LXQA010042121">
    <property type="protein sequence ID" value="MCI00067.1"/>
    <property type="molecule type" value="Genomic_DNA"/>
</dbReference>
<comment type="caution">
    <text evidence="2">The sequence shown here is derived from an EMBL/GenBank/DDBJ whole genome shotgun (WGS) entry which is preliminary data.</text>
</comment>
<dbReference type="Proteomes" id="UP000265520">
    <property type="component" value="Unassembled WGS sequence"/>
</dbReference>
<proteinExistence type="predicted"/>